<gene>
    <name evidence="7" type="ORF">Scaly_0206700</name>
</gene>
<evidence type="ECO:0000256" key="4">
    <source>
        <dbReference type="ARBA" id="ARBA00022833"/>
    </source>
</evidence>
<sequence>METSGDLKKKAVKKAPLKERQVNRCFGYQRKVGLTGFKRQCGELFCANHQYFDRHDCSYGARSHSQGETVVKVAKIVKPNYLYSLIFFLTALKSFHAVNFPNNSMAALSTAPLCHSKHNPIIVFSSMRCDSRTFTIVSCQNRDSTDAFNTKTRKGSKEEKGSFLQRSFGGVEKLGKGIKDNLSPERKGDWKDLALMSLSFAVYVYMSQKIVCAYCAWMSMLRQSW</sequence>
<protein>
    <submittedName>
        <fullName evidence="7">Zinc finger A20 and AN1 domain-containing stress-associated protein 5</fullName>
    </submittedName>
</protein>
<keyword evidence="2" id="KW-0479">Metal-binding</keyword>
<evidence type="ECO:0000256" key="2">
    <source>
        <dbReference type="ARBA" id="ARBA00022723"/>
    </source>
</evidence>
<dbReference type="InterPro" id="IPR050652">
    <property type="entry name" value="AN1_A20_ZnFinger"/>
</dbReference>
<dbReference type="InterPro" id="IPR035896">
    <property type="entry name" value="AN1-like_Znf"/>
</dbReference>
<dbReference type="EMBL" id="JACGWM010000001">
    <property type="protein sequence ID" value="KAL0397583.1"/>
    <property type="molecule type" value="Genomic_DNA"/>
</dbReference>
<feature type="domain" description="AN1-type" evidence="6">
    <location>
        <begin position="19"/>
        <end position="65"/>
    </location>
</feature>
<dbReference type="PANTHER" id="PTHR10634">
    <property type="entry name" value="AN1-TYPE ZINC FINGER PROTEIN"/>
    <property type="match status" value="1"/>
</dbReference>
<dbReference type="PROSITE" id="PS51039">
    <property type="entry name" value="ZF_AN1"/>
    <property type="match status" value="1"/>
</dbReference>
<dbReference type="GO" id="GO:0004842">
    <property type="term" value="F:ubiquitin-protein transferase activity"/>
    <property type="evidence" value="ECO:0007669"/>
    <property type="project" value="TreeGrafter"/>
</dbReference>
<dbReference type="SUPFAM" id="SSF118310">
    <property type="entry name" value="AN1-like Zinc finger"/>
    <property type="match status" value="1"/>
</dbReference>
<dbReference type="Gene3D" id="4.10.1110.10">
    <property type="entry name" value="AN1-like Zinc finger"/>
    <property type="match status" value="1"/>
</dbReference>
<reference evidence="7" key="1">
    <citation type="submission" date="2020-06" db="EMBL/GenBank/DDBJ databases">
        <authorList>
            <person name="Li T."/>
            <person name="Hu X."/>
            <person name="Zhang T."/>
            <person name="Song X."/>
            <person name="Zhang H."/>
            <person name="Dai N."/>
            <person name="Sheng W."/>
            <person name="Hou X."/>
            <person name="Wei L."/>
        </authorList>
    </citation>
    <scope>NUCLEOTIDE SEQUENCE</scope>
    <source>
        <strain evidence="7">KEN8</strain>
        <tissue evidence="7">Leaf</tissue>
    </source>
</reference>
<comment type="caution">
    <text evidence="7">The sequence shown here is derived from an EMBL/GenBank/DDBJ whole genome shotgun (WGS) entry which is preliminary data.</text>
</comment>
<comment type="function">
    <text evidence="1">May be involved in environmental stress response.</text>
</comment>
<evidence type="ECO:0000256" key="1">
    <source>
        <dbReference type="ARBA" id="ARBA00003732"/>
    </source>
</evidence>
<evidence type="ECO:0000256" key="3">
    <source>
        <dbReference type="ARBA" id="ARBA00022771"/>
    </source>
</evidence>
<keyword evidence="4" id="KW-0862">Zinc</keyword>
<dbReference type="PANTHER" id="PTHR10634:SF22">
    <property type="entry name" value="ZINC FINGER A20 AND AN1 DOMAIN-CONTAINING STRESS-ASSOCIATED PROTEIN 5"/>
    <property type="match status" value="1"/>
</dbReference>
<dbReference type="GO" id="GO:0016567">
    <property type="term" value="P:protein ubiquitination"/>
    <property type="evidence" value="ECO:0007669"/>
    <property type="project" value="TreeGrafter"/>
</dbReference>
<proteinExistence type="predicted"/>
<dbReference type="GO" id="GO:0008270">
    <property type="term" value="F:zinc ion binding"/>
    <property type="evidence" value="ECO:0007669"/>
    <property type="project" value="UniProtKB-KW"/>
</dbReference>
<evidence type="ECO:0000313" key="7">
    <source>
        <dbReference type="EMBL" id="KAL0397583.1"/>
    </source>
</evidence>
<evidence type="ECO:0000256" key="5">
    <source>
        <dbReference type="PROSITE-ProRule" id="PRU00449"/>
    </source>
</evidence>
<dbReference type="SMART" id="SM00154">
    <property type="entry name" value="ZnF_AN1"/>
    <property type="match status" value="1"/>
</dbReference>
<organism evidence="7">
    <name type="scientific">Sesamum calycinum</name>
    <dbReference type="NCBI Taxonomy" id="2727403"/>
    <lineage>
        <taxon>Eukaryota</taxon>
        <taxon>Viridiplantae</taxon>
        <taxon>Streptophyta</taxon>
        <taxon>Embryophyta</taxon>
        <taxon>Tracheophyta</taxon>
        <taxon>Spermatophyta</taxon>
        <taxon>Magnoliopsida</taxon>
        <taxon>eudicotyledons</taxon>
        <taxon>Gunneridae</taxon>
        <taxon>Pentapetalae</taxon>
        <taxon>asterids</taxon>
        <taxon>lamiids</taxon>
        <taxon>Lamiales</taxon>
        <taxon>Pedaliaceae</taxon>
        <taxon>Sesamum</taxon>
    </lineage>
</organism>
<name>A0AAW2SYG9_9LAMI</name>
<reference evidence="7" key="2">
    <citation type="journal article" date="2024" name="Plant">
        <title>Genomic evolution and insights into agronomic trait innovations of Sesamum species.</title>
        <authorList>
            <person name="Miao H."/>
            <person name="Wang L."/>
            <person name="Qu L."/>
            <person name="Liu H."/>
            <person name="Sun Y."/>
            <person name="Le M."/>
            <person name="Wang Q."/>
            <person name="Wei S."/>
            <person name="Zheng Y."/>
            <person name="Lin W."/>
            <person name="Duan Y."/>
            <person name="Cao H."/>
            <person name="Xiong S."/>
            <person name="Wang X."/>
            <person name="Wei L."/>
            <person name="Li C."/>
            <person name="Ma Q."/>
            <person name="Ju M."/>
            <person name="Zhao R."/>
            <person name="Li G."/>
            <person name="Mu C."/>
            <person name="Tian Q."/>
            <person name="Mei H."/>
            <person name="Zhang T."/>
            <person name="Gao T."/>
            <person name="Zhang H."/>
        </authorList>
    </citation>
    <scope>NUCLEOTIDE SEQUENCE</scope>
    <source>
        <strain evidence="7">KEN8</strain>
    </source>
</reference>
<accession>A0AAW2SYG9</accession>
<evidence type="ECO:0000259" key="6">
    <source>
        <dbReference type="PROSITE" id="PS51039"/>
    </source>
</evidence>
<dbReference type="AlphaFoldDB" id="A0AAW2SYG9"/>
<keyword evidence="3 5" id="KW-0863">Zinc-finger</keyword>
<dbReference type="InterPro" id="IPR000058">
    <property type="entry name" value="Znf_AN1"/>
</dbReference>